<dbReference type="AlphaFoldDB" id="A0ABD6FIR0"/>
<dbReference type="Gene3D" id="2.30.110.10">
    <property type="entry name" value="Electron Transport, Fmn-binding Protein, Chain A"/>
    <property type="match status" value="1"/>
</dbReference>
<gene>
    <name evidence="3" type="ORF">DIU77_016750</name>
</gene>
<dbReference type="GO" id="GO:0016491">
    <property type="term" value="F:oxidoreductase activity"/>
    <property type="evidence" value="ECO:0007669"/>
    <property type="project" value="UniProtKB-KW"/>
</dbReference>
<evidence type="ECO:0000259" key="2">
    <source>
        <dbReference type="Pfam" id="PF01243"/>
    </source>
</evidence>
<organism evidence="3 4">
    <name type="scientific">Thermocrispum agreste</name>
    <dbReference type="NCBI Taxonomy" id="37925"/>
    <lineage>
        <taxon>Bacteria</taxon>
        <taxon>Bacillati</taxon>
        <taxon>Actinomycetota</taxon>
        <taxon>Actinomycetes</taxon>
        <taxon>Pseudonocardiales</taxon>
        <taxon>Pseudonocardiaceae</taxon>
        <taxon>Thermocrispum</taxon>
    </lineage>
</organism>
<dbReference type="Pfam" id="PF01243">
    <property type="entry name" value="PNPOx_N"/>
    <property type="match status" value="1"/>
</dbReference>
<dbReference type="SUPFAM" id="SSF50475">
    <property type="entry name" value="FMN-binding split barrel"/>
    <property type="match status" value="1"/>
</dbReference>
<sequence>MVQWAQFEQEEPEFAAEVRKRFTAARHHVLATLRADGSPRVSGTEVDFQHGHVQFGSMLGARKAQDLRRDGRCAIHANPGDGSMAEPDAKISGIATEVDDPAAKEPMQSPDGEPMDYHLFRLDLTEAVLTKPEGNLLVIRSWRPGKGIRRFTRT</sequence>
<dbReference type="PANTHER" id="PTHR35176:SF6">
    <property type="entry name" value="HEME OXYGENASE HI_0854-RELATED"/>
    <property type="match status" value="1"/>
</dbReference>
<evidence type="ECO:0000313" key="3">
    <source>
        <dbReference type="EMBL" id="MFO7193893.1"/>
    </source>
</evidence>
<keyword evidence="1" id="KW-0560">Oxidoreductase</keyword>
<protein>
    <submittedName>
        <fullName evidence="3">Pyridoxamine 5'-phosphate oxidase family protein</fullName>
    </submittedName>
</protein>
<name>A0ABD6FIR0_9PSEU</name>
<reference evidence="3 4" key="1">
    <citation type="journal article" date="2021" name="BMC Genomics">
        <title>Genome-resolved metagenome and metatranscriptome analyses of thermophilic composting reveal key bacterial players and their metabolic interactions.</title>
        <authorList>
            <person name="Braga L.P.P."/>
            <person name="Pereira R.V."/>
            <person name="Martins L.F."/>
            <person name="Moura L.M.S."/>
            <person name="Sanchez F.B."/>
            <person name="Patane J.S.L."/>
            <person name="da Silva A.M."/>
            <person name="Setubal J.C."/>
        </authorList>
    </citation>
    <scope>NUCLEOTIDE SEQUENCE [LARGE SCALE GENOMIC DNA]</scope>
    <source>
        <strain evidence="3">ZC4RG45</strain>
    </source>
</reference>
<accession>A0ABD6FIR0</accession>
<dbReference type="PANTHER" id="PTHR35176">
    <property type="entry name" value="HEME OXYGENASE HI_0854-RELATED"/>
    <property type="match status" value="1"/>
</dbReference>
<dbReference type="Proteomes" id="UP000249324">
    <property type="component" value="Unassembled WGS sequence"/>
</dbReference>
<dbReference type="InterPro" id="IPR012349">
    <property type="entry name" value="Split_barrel_FMN-bd"/>
</dbReference>
<comment type="caution">
    <text evidence="3">The sequence shown here is derived from an EMBL/GenBank/DDBJ whole genome shotgun (WGS) entry which is preliminary data.</text>
</comment>
<dbReference type="EMBL" id="QGUI02000297">
    <property type="protein sequence ID" value="MFO7193893.1"/>
    <property type="molecule type" value="Genomic_DNA"/>
</dbReference>
<proteinExistence type="predicted"/>
<evidence type="ECO:0000256" key="1">
    <source>
        <dbReference type="ARBA" id="ARBA00023002"/>
    </source>
</evidence>
<evidence type="ECO:0000313" key="4">
    <source>
        <dbReference type="Proteomes" id="UP000249324"/>
    </source>
</evidence>
<dbReference type="InterPro" id="IPR052019">
    <property type="entry name" value="F420H2_bilvrd_red/Heme_oxyg"/>
</dbReference>
<dbReference type="InterPro" id="IPR011576">
    <property type="entry name" value="Pyridox_Oxase_N"/>
</dbReference>
<feature type="domain" description="Pyridoxamine 5'-phosphate oxidase N-terminal" evidence="2">
    <location>
        <begin position="16"/>
        <end position="110"/>
    </location>
</feature>